<dbReference type="InterPro" id="IPR033133">
    <property type="entry name" value="PUM-HD"/>
</dbReference>
<dbReference type="InParanoid" id="A0A1Q3CM19"/>
<comment type="caution">
    <text evidence="6">The sequence shown here is derived from an EMBL/GenBank/DDBJ whole genome shotgun (WGS) entry which is preliminary data.</text>
</comment>
<evidence type="ECO:0000256" key="3">
    <source>
        <dbReference type="ARBA" id="ARBA00022884"/>
    </source>
</evidence>
<organism evidence="6 7">
    <name type="scientific">Cephalotus follicularis</name>
    <name type="common">Albany pitcher plant</name>
    <dbReference type="NCBI Taxonomy" id="3775"/>
    <lineage>
        <taxon>Eukaryota</taxon>
        <taxon>Viridiplantae</taxon>
        <taxon>Streptophyta</taxon>
        <taxon>Embryophyta</taxon>
        <taxon>Tracheophyta</taxon>
        <taxon>Spermatophyta</taxon>
        <taxon>Magnoliopsida</taxon>
        <taxon>eudicotyledons</taxon>
        <taxon>Gunneridae</taxon>
        <taxon>Pentapetalae</taxon>
        <taxon>rosids</taxon>
        <taxon>fabids</taxon>
        <taxon>Oxalidales</taxon>
        <taxon>Cephalotaceae</taxon>
        <taxon>Cephalotus</taxon>
    </lineage>
</organism>
<accession>A0A1Q3CM19</accession>
<feature type="repeat" description="Pumilio" evidence="4">
    <location>
        <begin position="330"/>
        <end position="371"/>
    </location>
</feature>
<proteinExistence type="predicted"/>
<dbReference type="Pfam" id="PF00806">
    <property type="entry name" value="PUF"/>
    <property type="match status" value="4"/>
</dbReference>
<feature type="repeat" description="Pumilio" evidence="4">
    <location>
        <begin position="260"/>
        <end position="296"/>
    </location>
</feature>
<dbReference type="GO" id="GO:0005737">
    <property type="term" value="C:cytoplasm"/>
    <property type="evidence" value="ECO:0007669"/>
    <property type="project" value="TreeGrafter"/>
</dbReference>
<evidence type="ECO:0000313" key="6">
    <source>
        <dbReference type="EMBL" id="GAV81289.1"/>
    </source>
</evidence>
<dbReference type="Proteomes" id="UP000187406">
    <property type="component" value="Unassembled WGS sequence"/>
</dbReference>
<dbReference type="SUPFAM" id="SSF48371">
    <property type="entry name" value="ARM repeat"/>
    <property type="match status" value="1"/>
</dbReference>
<dbReference type="Gene3D" id="1.25.10.10">
    <property type="entry name" value="Leucine-rich Repeat Variant"/>
    <property type="match status" value="1"/>
</dbReference>
<gene>
    <name evidence="6" type="ORF">CFOL_v3_24747</name>
</gene>
<dbReference type="PROSITE" id="PS51257">
    <property type="entry name" value="PROKAR_LIPOPROTEIN"/>
    <property type="match status" value="1"/>
</dbReference>
<sequence length="404" mass="45706">MKRVSTGFVAPSSSCNNASCGCGSLVGRDYRESNYLNFVSGIVNQDSYLRWPCEEANPKGLSNPQNLDNAEICFESLEGPDFFKLGLELSGSKYLTRMLYLKDPRITGKIFDGVIGSIFKLMTDQNGHYLFGKLIRFCDDIQLQFIVAKITVKSESFINAAKDRWGSISIKNLIKVLERSHYVSSLIVPLYDGFYGLMIDRIGSSVVVKCIDILDTATTVLLYQAAIKYCLELATNEKGYFSLNNFITNSKGLRRQQLLDLISENSLFLALDPYGNFVLQHVLKLHNPFLIEKICSGLKGHYIRLSQLKVSSHVVEQCIDSVGIKYVLFDFLRSNDLIKVAQNQYGNYVIQQALKIAKQTDNPFYHNLLMKLEPLLDSKYQPSYGLRVVNFIKKEIPVRNAMIN</sequence>
<evidence type="ECO:0000259" key="5">
    <source>
        <dbReference type="PROSITE" id="PS50303"/>
    </source>
</evidence>
<dbReference type="PROSITE" id="PS50303">
    <property type="entry name" value="PUM_HD"/>
    <property type="match status" value="1"/>
</dbReference>
<name>A0A1Q3CM19_CEPFO</name>
<keyword evidence="7" id="KW-1185">Reference proteome</keyword>
<dbReference type="PANTHER" id="PTHR12537:SF137">
    <property type="entry name" value="PUMILIO HOMOLOG 16-RELATED"/>
    <property type="match status" value="1"/>
</dbReference>
<dbReference type="PROSITE" id="PS50302">
    <property type="entry name" value="PUM"/>
    <property type="match status" value="2"/>
</dbReference>
<evidence type="ECO:0000256" key="2">
    <source>
        <dbReference type="ARBA" id="ARBA00022845"/>
    </source>
</evidence>
<protein>
    <submittedName>
        <fullName evidence="6">PUF domain-containing protein</fullName>
    </submittedName>
</protein>
<dbReference type="PANTHER" id="PTHR12537">
    <property type="entry name" value="RNA BINDING PROTEIN PUMILIO-RELATED"/>
    <property type="match status" value="1"/>
</dbReference>
<keyword evidence="2" id="KW-0810">Translation regulation</keyword>
<reference evidence="7" key="1">
    <citation type="submission" date="2016-04" db="EMBL/GenBank/DDBJ databases">
        <title>Cephalotus genome sequencing.</title>
        <authorList>
            <person name="Fukushima K."/>
            <person name="Hasebe M."/>
            <person name="Fang X."/>
        </authorList>
    </citation>
    <scope>NUCLEOTIDE SEQUENCE [LARGE SCALE GENOMIC DNA]</scope>
    <source>
        <strain evidence="7">cv. St1</strain>
    </source>
</reference>
<dbReference type="AlphaFoldDB" id="A0A1Q3CM19"/>
<dbReference type="InterPro" id="IPR016024">
    <property type="entry name" value="ARM-type_fold"/>
</dbReference>
<dbReference type="InterPro" id="IPR001313">
    <property type="entry name" value="Pumilio_RNA-bd_rpt"/>
</dbReference>
<feature type="domain" description="PUM-HD" evidence="5">
    <location>
        <begin position="55"/>
        <end position="396"/>
    </location>
</feature>
<dbReference type="OrthoDB" id="668540at2759"/>
<evidence type="ECO:0000256" key="1">
    <source>
        <dbReference type="ARBA" id="ARBA00022737"/>
    </source>
</evidence>
<evidence type="ECO:0000256" key="4">
    <source>
        <dbReference type="PROSITE-ProRule" id="PRU00317"/>
    </source>
</evidence>
<dbReference type="STRING" id="3775.A0A1Q3CM19"/>
<keyword evidence="1" id="KW-0677">Repeat</keyword>
<dbReference type="GO" id="GO:0003729">
    <property type="term" value="F:mRNA binding"/>
    <property type="evidence" value="ECO:0007669"/>
    <property type="project" value="TreeGrafter"/>
</dbReference>
<dbReference type="GO" id="GO:0006417">
    <property type="term" value="P:regulation of translation"/>
    <property type="evidence" value="ECO:0007669"/>
    <property type="project" value="UniProtKB-KW"/>
</dbReference>
<dbReference type="InterPro" id="IPR011989">
    <property type="entry name" value="ARM-like"/>
</dbReference>
<evidence type="ECO:0000313" key="7">
    <source>
        <dbReference type="Proteomes" id="UP000187406"/>
    </source>
</evidence>
<keyword evidence="3" id="KW-0694">RNA-binding</keyword>
<dbReference type="SMART" id="SM00025">
    <property type="entry name" value="Pumilio"/>
    <property type="match status" value="5"/>
</dbReference>
<dbReference type="EMBL" id="BDDD01002368">
    <property type="protein sequence ID" value="GAV81289.1"/>
    <property type="molecule type" value="Genomic_DNA"/>
</dbReference>